<organism evidence="2">
    <name type="scientific">viral metagenome</name>
    <dbReference type="NCBI Taxonomy" id="1070528"/>
    <lineage>
        <taxon>unclassified sequences</taxon>
        <taxon>metagenomes</taxon>
        <taxon>organismal metagenomes</taxon>
    </lineage>
</organism>
<dbReference type="CDD" id="cd10567">
    <property type="entry name" value="SWIB-MDM2_like"/>
    <property type="match status" value="1"/>
</dbReference>
<dbReference type="SMART" id="SM00151">
    <property type="entry name" value="SWIB"/>
    <property type="match status" value="1"/>
</dbReference>
<dbReference type="EMBL" id="MN739030">
    <property type="protein sequence ID" value="QHT36048.1"/>
    <property type="molecule type" value="Genomic_DNA"/>
</dbReference>
<proteinExistence type="predicted"/>
<feature type="domain" description="DM2" evidence="1">
    <location>
        <begin position="79"/>
        <end position="165"/>
    </location>
</feature>
<name>A0A6C0F3E6_9ZZZZ</name>
<dbReference type="Gene3D" id="1.10.245.10">
    <property type="entry name" value="SWIB/MDM2 domain"/>
    <property type="match status" value="1"/>
</dbReference>
<dbReference type="SUPFAM" id="SSF47592">
    <property type="entry name" value="SWIB/MDM2 domain"/>
    <property type="match status" value="1"/>
</dbReference>
<evidence type="ECO:0000259" key="1">
    <source>
        <dbReference type="PROSITE" id="PS51925"/>
    </source>
</evidence>
<dbReference type="InterPro" id="IPR003121">
    <property type="entry name" value="SWIB_MDM2_domain"/>
</dbReference>
<evidence type="ECO:0000313" key="2">
    <source>
        <dbReference type="EMBL" id="QHT36048.1"/>
    </source>
</evidence>
<dbReference type="InterPro" id="IPR019835">
    <property type="entry name" value="SWIB_domain"/>
</dbReference>
<dbReference type="Pfam" id="PF02201">
    <property type="entry name" value="SWIB"/>
    <property type="match status" value="1"/>
</dbReference>
<dbReference type="PROSITE" id="PS51925">
    <property type="entry name" value="SWIB_MDM2"/>
    <property type="match status" value="1"/>
</dbReference>
<protein>
    <recommendedName>
        <fullName evidence="1">DM2 domain-containing protein</fullName>
    </recommendedName>
</protein>
<sequence length="172" mass="20079">MDEIDLVLENEPFEENNFNLKIFEQFTTILSKFSNLKTHFAGIQNDIKLLEKNVKREIKKFKKVVDKKNHNKKNKKPSGFAAPSKVSNELCKFLNKDIGSNIARTEVTKAIIDYIDTNKLTLKENKKIIIVPDEKLKILLGFEETNNEPLTYFTLQKFMNKHFIKQTSNEEL</sequence>
<reference evidence="2" key="1">
    <citation type="journal article" date="2020" name="Nature">
        <title>Giant virus diversity and host interactions through global metagenomics.</title>
        <authorList>
            <person name="Schulz F."/>
            <person name="Roux S."/>
            <person name="Paez-Espino D."/>
            <person name="Jungbluth S."/>
            <person name="Walsh D.A."/>
            <person name="Denef V.J."/>
            <person name="McMahon K.D."/>
            <person name="Konstantinidis K.T."/>
            <person name="Eloe-Fadrosh E.A."/>
            <person name="Kyrpides N.C."/>
            <person name="Woyke T."/>
        </authorList>
    </citation>
    <scope>NUCLEOTIDE SEQUENCE</scope>
    <source>
        <strain evidence="2">GVMAG-M-3300009182-46</strain>
    </source>
</reference>
<accession>A0A6C0F3E6</accession>
<dbReference type="InterPro" id="IPR036885">
    <property type="entry name" value="SWIB_MDM2_dom_sf"/>
</dbReference>
<dbReference type="AlphaFoldDB" id="A0A6C0F3E6"/>